<protein>
    <submittedName>
        <fullName evidence="1">Uncharacterized protein</fullName>
    </submittedName>
</protein>
<dbReference type="KEGG" id="tet:TTHERM_00310910"/>
<dbReference type="InParanoid" id="I7M971"/>
<accession>I7M971</accession>
<evidence type="ECO:0000313" key="2">
    <source>
        <dbReference type="Proteomes" id="UP000009168"/>
    </source>
</evidence>
<organism evidence="1 2">
    <name type="scientific">Tetrahymena thermophila (strain SB210)</name>
    <dbReference type="NCBI Taxonomy" id="312017"/>
    <lineage>
        <taxon>Eukaryota</taxon>
        <taxon>Sar</taxon>
        <taxon>Alveolata</taxon>
        <taxon>Ciliophora</taxon>
        <taxon>Intramacronucleata</taxon>
        <taxon>Oligohymenophorea</taxon>
        <taxon>Hymenostomatida</taxon>
        <taxon>Tetrahymenina</taxon>
        <taxon>Tetrahymenidae</taxon>
        <taxon>Tetrahymena</taxon>
    </lineage>
</organism>
<proteinExistence type="predicted"/>
<reference evidence="2" key="1">
    <citation type="journal article" date="2006" name="PLoS Biol.">
        <title>Macronuclear genome sequence of the ciliate Tetrahymena thermophila, a model eukaryote.</title>
        <authorList>
            <person name="Eisen J.A."/>
            <person name="Coyne R.S."/>
            <person name="Wu M."/>
            <person name="Wu D."/>
            <person name="Thiagarajan M."/>
            <person name="Wortman J.R."/>
            <person name="Badger J.H."/>
            <person name="Ren Q."/>
            <person name="Amedeo P."/>
            <person name="Jones K.M."/>
            <person name="Tallon L.J."/>
            <person name="Delcher A.L."/>
            <person name="Salzberg S.L."/>
            <person name="Silva J.C."/>
            <person name="Haas B.J."/>
            <person name="Majoros W.H."/>
            <person name="Farzad M."/>
            <person name="Carlton J.M."/>
            <person name="Smith R.K. Jr."/>
            <person name="Garg J."/>
            <person name="Pearlman R.E."/>
            <person name="Karrer K.M."/>
            <person name="Sun L."/>
            <person name="Manning G."/>
            <person name="Elde N.C."/>
            <person name="Turkewitz A.P."/>
            <person name="Asai D.J."/>
            <person name="Wilkes D.E."/>
            <person name="Wang Y."/>
            <person name="Cai H."/>
            <person name="Collins K."/>
            <person name="Stewart B.A."/>
            <person name="Lee S.R."/>
            <person name="Wilamowska K."/>
            <person name="Weinberg Z."/>
            <person name="Ruzzo W.L."/>
            <person name="Wloga D."/>
            <person name="Gaertig J."/>
            <person name="Frankel J."/>
            <person name="Tsao C.-C."/>
            <person name="Gorovsky M.A."/>
            <person name="Keeling P.J."/>
            <person name="Waller R.F."/>
            <person name="Patron N.J."/>
            <person name="Cherry J.M."/>
            <person name="Stover N.A."/>
            <person name="Krieger C.J."/>
            <person name="del Toro C."/>
            <person name="Ryder H.F."/>
            <person name="Williamson S.C."/>
            <person name="Barbeau R.A."/>
            <person name="Hamilton E.P."/>
            <person name="Orias E."/>
        </authorList>
    </citation>
    <scope>NUCLEOTIDE SEQUENCE [LARGE SCALE GENOMIC DNA]</scope>
    <source>
        <strain evidence="2">SB210</strain>
    </source>
</reference>
<gene>
    <name evidence="1" type="ORF">TTHERM_00310910</name>
</gene>
<dbReference type="AlphaFoldDB" id="I7M971"/>
<dbReference type="RefSeq" id="XP_001021159.1">
    <property type="nucleotide sequence ID" value="XM_001021159.1"/>
</dbReference>
<dbReference type="HOGENOM" id="CLU_699249_0_0_1"/>
<dbReference type="Proteomes" id="UP000009168">
    <property type="component" value="Unassembled WGS sequence"/>
</dbReference>
<name>I7M971_TETTS</name>
<keyword evidence="2" id="KW-1185">Reference proteome</keyword>
<sequence length="395" mass="47206">MSNTLLIKRDEHGENRFLKLSKFYQVCNQKFEDGFEEFKENIKQSKNQTLIKRQSEYMGYLKLTGSTLTQMVEQCEKLAALLQTSKYEGEKANFEMYFYHSFQILDYFRNNYIKKEDQNDNRAKKNVLRQVINVLFLKNQGHLLVYDLFIGWTTYYSQIFDGSAENQDKKVPLLEFSGKSRILYDQTFMKTSFALCGLICINPINLIQFVRDSRKQELHYQKLKNSYKNIINLDIEQQDYYWHFIDTFCHHAKQQKLYNHINIQALLSFIELSYIQMKAASDSFSTSSELHQLTLCANKNEYKQLFQFIQEIIIPYLKDQLEKLKKPENQDYIFKQIDLNTINNLENSFRIIREKMSNYNNKRLFQNEVIGDDVEDQEEKGIKTVINNPFYFLQI</sequence>
<dbReference type="EMBL" id="GG662608">
    <property type="protein sequence ID" value="EAS00913.1"/>
    <property type="molecule type" value="Genomic_DNA"/>
</dbReference>
<dbReference type="GeneID" id="7840997"/>
<evidence type="ECO:0000313" key="1">
    <source>
        <dbReference type="EMBL" id="EAS00913.1"/>
    </source>
</evidence>